<feature type="domain" description="C2H2-type" evidence="15">
    <location>
        <begin position="463"/>
        <end position="490"/>
    </location>
</feature>
<dbReference type="PROSITE" id="PS00028">
    <property type="entry name" value="ZINC_FINGER_C2H2_1"/>
    <property type="match status" value="8"/>
</dbReference>
<sequence>MEDQWKPVTGPVGQALLKPDGGGKSDNPLSPDYVPSLFAHLTPNQTNKCLYNLEKFEIRQLMKRKRTKAQDLAGAKGGVTQTPMSKASETSPCPQQAGDKQLELFNTYLTERLMAAAVEITSAVERTVTNYQEEISRIKEENERLRRLLEFKPYEQLHETDHQQLPLLADKGAPPEKRHCQQEWRPSLEPEPKQIKEEPEEICGTILEGNLVSDNKDILTVCVSSDCEGLETPQSPQHETQTVESRDLLFSNIPGDIQPEPKVGEDYIVYIISEPSSPAAQSECSDISVEIPVSTGSNPRKSQGKQREKPLTVEDSHPYCCNLCERTFIDLLLLVNHQKTIHAKESSSGVCEEVLDSKYKLPVHLETHTTVKASTQWQVHTVPKPSPYQQTLSTERPVSRLQSAAKHTCQVCGMSFPYNHNLKLHMRTHTGEKPFKCKVCGKCYPYKGYMNVHMRLHTGEKPFQCIECGKGFPSKQYLSNHMMFHTGEKSYRCKDCGKGFCQKEDLDKHLPTHLQEKPYGCLDCGKCFKDVHHLSRHKLVHTGERPFTCTVCGRGFSIQSNLKVHQRIHTGEKPYRCKLCDRRFTSDKGRKYHLNARHKHDFAL</sequence>
<evidence type="ECO:0000256" key="8">
    <source>
        <dbReference type="ARBA" id="ARBA00023015"/>
    </source>
</evidence>
<accession>A0AAY5KU85</accession>
<dbReference type="GeneTree" id="ENSGT01150000286918"/>
<feature type="domain" description="C2H2-type" evidence="15">
    <location>
        <begin position="491"/>
        <end position="518"/>
    </location>
</feature>
<dbReference type="PANTHER" id="PTHR24409">
    <property type="entry name" value="ZINC FINGER PROTEIN 142"/>
    <property type="match status" value="1"/>
</dbReference>
<dbReference type="FunFam" id="3.30.160.60:FF:000464">
    <property type="entry name" value="Zinc finger and SCAN domain containing 25"/>
    <property type="match status" value="1"/>
</dbReference>
<name>A0AAY5KU85_ESOLU</name>
<evidence type="ECO:0000256" key="11">
    <source>
        <dbReference type="ARBA" id="ARBA00023242"/>
    </source>
</evidence>
<reference evidence="16" key="2">
    <citation type="submission" date="2025-08" db="UniProtKB">
        <authorList>
            <consortium name="Ensembl"/>
        </authorList>
    </citation>
    <scope>IDENTIFICATION</scope>
</reference>
<evidence type="ECO:0000256" key="14">
    <source>
        <dbReference type="SAM" id="MobiDB-lite"/>
    </source>
</evidence>
<dbReference type="SUPFAM" id="SSF57667">
    <property type="entry name" value="beta-beta-alpha zinc fingers"/>
    <property type="match status" value="4"/>
</dbReference>
<dbReference type="PANTHER" id="PTHR24409:SF417">
    <property type="entry name" value="SERENDIPITY LOCUS PROTEIN BETA-RELATED"/>
    <property type="match status" value="1"/>
</dbReference>
<dbReference type="Pfam" id="PF00096">
    <property type="entry name" value="zf-C2H2"/>
    <property type="match status" value="5"/>
</dbReference>
<keyword evidence="13" id="KW-0175">Coiled coil</keyword>
<evidence type="ECO:0000256" key="9">
    <source>
        <dbReference type="ARBA" id="ARBA00023125"/>
    </source>
</evidence>
<keyword evidence="8" id="KW-0805">Transcription regulation</keyword>
<feature type="domain" description="C2H2-type" evidence="15">
    <location>
        <begin position="407"/>
        <end position="434"/>
    </location>
</feature>
<evidence type="ECO:0000256" key="13">
    <source>
        <dbReference type="SAM" id="Coils"/>
    </source>
</evidence>
<reference evidence="16 17" key="1">
    <citation type="submission" date="2020-02" db="EMBL/GenBank/DDBJ databases">
        <title>Esox lucius (northern pike) genome, fEsoLuc1, primary haplotype.</title>
        <authorList>
            <person name="Myers G."/>
            <person name="Karagic N."/>
            <person name="Meyer A."/>
            <person name="Pippel M."/>
            <person name="Reichard M."/>
            <person name="Winkler S."/>
            <person name="Tracey A."/>
            <person name="Sims Y."/>
            <person name="Howe K."/>
            <person name="Rhie A."/>
            <person name="Formenti G."/>
            <person name="Durbin R."/>
            <person name="Fedrigo O."/>
            <person name="Jarvis E.D."/>
        </authorList>
    </citation>
    <scope>NUCLEOTIDE SEQUENCE [LARGE SCALE GENOMIC DNA]</scope>
</reference>
<evidence type="ECO:0000313" key="17">
    <source>
        <dbReference type="Proteomes" id="UP000265140"/>
    </source>
</evidence>
<evidence type="ECO:0000256" key="10">
    <source>
        <dbReference type="ARBA" id="ARBA00023163"/>
    </source>
</evidence>
<evidence type="ECO:0000256" key="6">
    <source>
        <dbReference type="ARBA" id="ARBA00022771"/>
    </source>
</evidence>
<dbReference type="FunFam" id="3.30.160.60:FF:000912">
    <property type="entry name" value="Zinc finger protein 660"/>
    <property type="match status" value="1"/>
</dbReference>
<dbReference type="GO" id="GO:0005634">
    <property type="term" value="C:nucleus"/>
    <property type="evidence" value="ECO:0007669"/>
    <property type="project" value="UniProtKB-SubCell"/>
</dbReference>
<keyword evidence="9" id="KW-0238">DNA-binding</keyword>
<feature type="domain" description="C2H2-type" evidence="15">
    <location>
        <begin position="435"/>
        <end position="462"/>
    </location>
</feature>
<dbReference type="AlphaFoldDB" id="A0AAY5KU85"/>
<dbReference type="InterPro" id="IPR013087">
    <property type="entry name" value="Znf_C2H2_type"/>
</dbReference>
<dbReference type="Proteomes" id="UP000265140">
    <property type="component" value="Chromosome 10"/>
</dbReference>
<comment type="similarity">
    <text evidence="3">Belongs to the krueppel C2H2-type zinc-finger protein family.</text>
</comment>
<dbReference type="FunFam" id="3.30.160.60:FF:000671">
    <property type="entry name" value="Zinc finger protein 26"/>
    <property type="match status" value="1"/>
</dbReference>
<dbReference type="FunFam" id="3.30.160.60:FF:000761">
    <property type="entry name" value="Zinc finger protein 449"/>
    <property type="match status" value="1"/>
</dbReference>
<evidence type="ECO:0000256" key="3">
    <source>
        <dbReference type="ARBA" id="ARBA00006991"/>
    </source>
</evidence>
<evidence type="ECO:0000256" key="4">
    <source>
        <dbReference type="ARBA" id="ARBA00022723"/>
    </source>
</evidence>
<reference evidence="16" key="3">
    <citation type="submission" date="2025-09" db="UniProtKB">
        <authorList>
            <consortium name="Ensembl"/>
        </authorList>
    </citation>
    <scope>IDENTIFICATION</scope>
</reference>
<dbReference type="FunFam" id="3.30.160.60:FF:000759">
    <property type="entry name" value="zinc finger protein 16"/>
    <property type="match status" value="1"/>
</dbReference>
<proteinExistence type="inferred from homology"/>
<dbReference type="FunFam" id="3.30.160.60:FF:001480">
    <property type="entry name" value="Si:cabz01071911.3"/>
    <property type="match status" value="1"/>
</dbReference>
<keyword evidence="4" id="KW-0479">Metal-binding</keyword>
<feature type="region of interest" description="Disordered" evidence="14">
    <location>
        <begin position="69"/>
        <end position="97"/>
    </location>
</feature>
<dbReference type="Gene3D" id="3.30.160.60">
    <property type="entry name" value="Classic Zinc Finger"/>
    <property type="match status" value="8"/>
</dbReference>
<comment type="subcellular location">
    <subcellularLocation>
        <location evidence="2">Nucleus</location>
    </subcellularLocation>
</comment>
<evidence type="ECO:0000256" key="2">
    <source>
        <dbReference type="ARBA" id="ARBA00004123"/>
    </source>
</evidence>
<dbReference type="SMART" id="SM00355">
    <property type="entry name" value="ZnF_C2H2"/>
    <property type="match status" value="8"/>
</dbReference>
<evidence type="ECO:0000256" key="1">
    <source>
        <dbReference type="ARBA" id="ARBA00003767"/>
    </source>
</evidence>
<keyword evidence="10" id="KW-0804">Transcription</keyword>
<dbReference type="GO" id="GO:0000977">
    <property type="term" value="F:RNA polymerase II transcription regulatory region sequence-specific DNA binding"/>
    <property type="evidence" value="ECO:0007669"/>
    <property type="project" value="TreeGrafter"/>
</dbReference>
<feature type="region of interest" description="Disordered" evidence="14">
    <location>
        <begin position="1"/>
        <end position="30"/>
    </location>
</feature>
<comment type="function">
    <text evidence="1">May be involved in transcriptional regulation.</text>
</comment>
<organism evidence="16 17">
    <name type="scientific">Esox lucius</name>
    <name type="common">Northern pike</name>
    <dbReference type="NCBI Taxonomy" id="8010"/>
    <lineage>
        <taxon>Eukaryota</taxon>
        <taxon>Metazoa</taxon>
        <taxon>Chordata</taxon>
        <taxon>Craniata</taxon>
        <taxon>Vertebrata</taxon>
        <taxon>Euteleostomi</taxon>
        <taxon>Actinopterygii</taxon>
        <taxon>Neopterygii</taxon>
        <taxon>Teleostei</taxon>
        <taxon>Protacanthopterygii</taxon>
        <taxon>Esociformes</taxon>
        <taxon>Esocidae</taxon>
        <taxon>Esox</taxon>
    </lineage>
</organism>
<feature type="domain" description="C2H2-type" evidence="15">
    <location>
        <begin position="319"/>
        <end position="347"/>
    </location>
</feature>
<keyword evidence="7" id="KW-0862">Zinc</keyword>
<evidence type="ECO:0000259" key="15">
    <source>
        <dbReference type="PROSITE" id="PS50157"/>
    </source>
</evidence>
<dbReference type="Pfam" id="PF12874">
    <property type="entry name" value="zf-met"/>
    <property type="match status" value="1"/>
</dbReference>
<keyword evidence="6 12" id="KW-0863">Zinc-finger</keyword>
<feature type="compositionally biased region" description="Polar residues" evidence="14">
    <location>
        <begin position="79"/>
        <end position="94"/>
    </location>
</feature>
<dbReference type="GO" id="GO:0008270">
    <property type="term" value="F:zinc ion binding"/>
    <property type="evidence" value="ECO:0007669"/>
    <property type="project" value="UniProtKB-KW"/>
</dbReference>
<dbReference type="GO" id="GO:0000981">
    <property type="term" value="F:DNA-binding transcription factor activity, RNA polymerase II-specific"/>
    <property type="evidence" value="ECO:0007669"/>
    <property type="project" value="TreeGrafter"/>
</dbReference>
<dbReference type="InterPro" id="IPR036236">
    <property type="entry name" value="Znf_C2H2_sf"/>
</dbReference>
<evidence type="ECO:0000256" key="7">
    <source>
        <dbReference type="ARBA" id="ARBA00022833"/>
    </source>
</evidence>
<feature type="coiled-coil region" evidence="13">
    <location>
        <begin position="121"/>
        <end position="148"/>
    </location>
</feature>
<feature type="domain" description="C2H2-type" evidence="15">
    <location>
        <begin position="519"/>
        <end position="546"/>
    </location>
</feature>
<evidence type="ECO:0000313" key="16">
    <source>
        <dbReference type="Ensembl" id="ENSELUP00000092733.1"/>
    </source>
</evidence>
<keyword evidence="11" id="KW-0539">Nucleus</keyword>
<dbReference type="Ensembl" id="ENSELUT00000095763.1">
    <property type="protein sequence ID" value="ENSELUP00000092733.1"/>
    <property type="gene ID" value="ENSELUG00000044247.1"/>
</dbReference>
<feature type="domain" description="C2H2-type" evidence="15">
    <location>
        <begin position="547"/>
        <end position="574"/>
    </location>
</feature>
<protein>
    <recommendedName>
        <fullName evidence="15">C2H2-type domain-containing protein</fullName>
    </recommendedName>
</protein>
<evidence type="ECO:0000256" key="12">
    <source>
        <dbReference type="PROSITE-ProRule" id="PRU00042"/>
    </source>
</evidence>
<feature type="domain" description="C2H2-type" evidence="15">
    <location>
        <begin position="575"/>
        <end position="603"/>
    </location>
</feature>
<keyword evidence="5" id="KW-0677">Repeat</keyword>
<evidence type="ECO:0000256" key="5">
    <source>
        <dbReference type="ARBA" id="ARBA00022737"/>
    </source>
</evidence>
<dbReference type="PROSITE" id="PS50157">
    <property type="entry name" value="ZINC_FINGER_C2H2_2"/>
    <property type="match status" value="8"/>
</dbReference>
<keyword evidence="17" id="KW-1185">Reference proteome</keyword>